<dbReference type="OrthoDB" id="9763654at2"/>
<keyword evidence="7" id="KW-1185">Reference proteome</keyword>
<dbReference type="PANTHER" id="PTHR39344:SF1">
    <property type="entry name" value="UPF0182 PROTEIN SLL1060"/>
    <property type="match status" value="1"/>
</dbReference>
<keyword evidence="1 5" id="KW-1003">Cell membrane</keyword>
<dbReference type="Pfam" id="PF03699">
    <property type="entry name" value="UPF0182"/>
    <property type="match status" value="1"/>
</dbReference>
<feature type="transmembrane region" description="Helical" evidence="5">
    <location>
        <begin position="23"/>
        <end position="47"/>
    </location>
</feature>
<dbReference type="NCBIfam" id="NF000825">
    <property type="entry name" value="PRK00068.1"/>
    <property type="match status" value="1"/>
</dbReference>
<evidence type="ECO:0000256" key="2">
    <source>
        <dbReference type="ARBA" id="ARBA00022692"/>
    </source>
</evidence>
<dbReference type="InterPro" id="IPR005372">
    <property type="entry name" value="UPF0182"/>
</dbReference>
<dbReference type="HOGENOM" id="CLU_007733_0_0_9"/>
<dbReference type="Proteomes" id="UP000013523">
    <property type="component" value="Chromosome"/>
</dbReference>
<reference evidence="6 7" key="1">
    <citation type="submission" date="2012-01" db="EMBL/GenBank/DDBJ databases">
        <title>Complete sequence of chromosome of Clostridium pasteurianum BC1.</title>
        <authorList>
            <consortium name="US DOE Joint Genome Institute"/>
            <person name="Lucas S."/>
            <person name="Han J."/>
            <person name="Lapidus A."/>
            <person name="Cheng J.-F."/>
            <person name="Goodwin L."/>
            <person name="Pitluck S."/>
            <person name="Peters L."/>
            <person name="Mikhailova N."/>
            <person name="Teshima H."/>
            <person name="Detter J.C."/>
            <person name="Han C."/>
            <person name="Tapia R."/>
            <person name="Land M."/>
            <person name="Hauser L."/>
            <person name="Kyrpides N."/>
            <person name="Ivanova N."/>
            <person name="Pagani I."/>
            <person name="Dunn J."/>
            <person name="Taghavi S."/>
            <person name="Francis A."/>
            <person name="van der Lelie D."/>
            <person name="Woyke T."/>
        </authorList>
    </citation>
    <scope>NUCLEOTIDE SEQUENCE [LARGE SCALE GENOMIC DNA]</scope>
    <source>
        <strain evidence="6 7">BC1</strain>
    </source>
</reference>
<accession>R4K034</accession>
<evidence type="ECO:0000313" key="7">
    <source>
        <dbReference type="Proteomes" id="UP000013523"/>
    </source>
</evidence>
<gene>
    <name evidence="6" type="ORF">Clopa_0015</name>
</gene>
<comment type="similarity">
    <text evidence="5">Belongs to the UPF0182 family.</text>
</comment>
<dbReference type="STRING" id="86416.Clopa_0015"/>
<evidence type="ECO:0000256" key="1">
    <source>
        <dbReference type="ARBA" id="ARBA00022475"/>
    </source>
</evidence>
<sequence>MIKIDIIDQIYKLVESDVLKKQIILVTTIFFIIVALIFSDRIVNFIINVQWYREVGYLSIYFTKLLAVLKLMIPTFVVLYFVFYLYYESIRKSFVTYKKELNIHIKKNKIKKRIFFIIDFIISFMSSFYISSRYWYKILQFQSSSPFNIKDPIFNIDISFYIFKLPLIESLYRVIMILLIFLVVITVSVYFVLFTRDKYIYGKNKFNSVYNFKHIKGGMTKFAGRQLAIVSTIIFLMLAVGYIIKGWNLVYSSRGISFGASYTDINVSLLFFRLIALVCLISSVITFVSLLKTKVKPIIISISLIIVLVISENAISFILQNVIVKSNERVLENKYIKYSMDFTKKAFNLDKIQVKPYDINDNLSQEDINNNMDTINNIKLNSFRQSLEFYNQVQVYRYYYNFNDIDVDRYNINGKQTEVFVSPREIDQNALMGNAGTWQNKHLSYTHGYGLVMSKVNSITSEGQPEFLMKDIPTNNNSGIFLNNPRIYFGENTNDYVIVNNKLGEFDYPNDSSDTTYNYNGKAGLKTNFINRLLFTINKRNFNFIVSSSIGSNSKILINRNILDRAQKIAPFLTYDKDPYAIAYNGRIYWIMDAYTTSDRYPFSQPINNINYIRNSVKVVVDAFNGDINFYQIDRDDPVANSYNKIFKGLFKDVNTLPQGIREHFRYAEELFNMQCNILDKYHVTDPNVFYNGEDLWSVSENQKSINGAKSVNDSSYVIMKLPDEKKEETVLLEYFNMKNKENMVGILAARIDGNHYGKLIMYSLPTEKTIYSPYLFKQRINQNPDISKEIALWNTQGSEVQFGDTSIIPIDNSLLYVEPLYLRAQGKNSIPEVKRVILSSGEKFVMAPDIGSALKQLFNNNNSVDTNQNKAAISDEKLKQAKDIYDKAIEAQKNGDWTNYDEYIKDLGNVLENNK</sequence>
<proteinExistence type="inferred from homology"/>
<feature type="transmembrane region" description="Helical" evidence="5">
    <location>
        <begin position="114"/>
        <end position="136"/>
    </location>
</feature>
<dbReference type="GO" id="GO:0005576">
    <property type="term" value="C:extracellular region"/>
    <property type="evidence" value="ECO:0007669"/>
    <property type="project" value="TreeGrafter"/>
</dbReference>
<feature type="transmembrane region" description="Helical" evidence="5">
    <location>
        <begin position="171"/>
        <end position="193"/>
    </location>
</feature>
<evidence type="ECO:0000256" key="3">
    <source>
        <dbReference type="ARBA" id="ARBA00022989"/>
    </source>
</evidence>
<evidence type="ECO:0000313" key="6">
    <source>
        <dbReference type="EMBL" id="AGK95126.1"/>
    </source>
</evidence>
<dbReference type="eggNOG" id="COG1615">
    <property type="taxonomic scope" value="Bacteria"/>
</dbReference>
<dbReference type="GO" id="GO:0005886">
    <property type="term" value="C:plasma membrane"/>
    <property type="evidence" value="ECO:0007669"/>
    <property type="project" value="UniProtKB-SubCell"/>
</dbReference>
<comment type="subcellular location">
    <subcellularLocation>
        <location evidence="5">Cell membrane</location>
        <topology evidence="5">Multi-pass membrane protein</topology>
    </subcellularLocation>
</comment>
<organism evidence="6 7">
    <name type="scientific">Clostridium pasteurianum BC1</name>
    <dbReference type="NCBI Taxonomy" id="86416"/>
    <lineage>
        <taxon>Bacteria</taxon>
        <taxon>Bacillati</taxon>
        <taxon>Bacillota</taxon>
        <taxon>Clostridia</taxon>
        <taxon>Eubacteriales</taxon>
        <taxon>Clostridiaceae</taxon>
        <taxon>Clostridium</taxon>
    </lineage>
</organism>
<dbReference type="PATRIC" id="fig|86416.3.peg.11"/>
<feature type="transmembrane region" description="Helical" evidence="5">
    <location>
        <begin position="298"/>
        <end position="319"/>
    </location>
</feature>
<keyword evidence="3 5" id="KW-1133">Transmembrane helix</keyword>
<keyword evidence="2 5" id="KW-0812">Transmembrane</keyword>
<dbReference type="HAMAP" id="MF_01600">
    <property type="entry name" value="UPF0182"/>
    <property type="match status" value="1"/>
</dbReference>
<dbReference type="PANTHER" id="PTHR39344">
    <property type="entry name" value="UPF0182 PROTEIN SLL1060"/>
    <property type="match status" value="1"/>
</dbReference>
<feature type="transmembrane region" description="Helical" evidence="5">
    <location>
        <begin position="67"/>
        <end position="87"/>
    </location>
</feature>
<dbReference type="EMBL" id="CP003261">
    <property type="protein sequence ID" value="AGK95126.1"/>
    <property type="molecule type" value="Genomic_DNA"/>
</dbReference>
<dbReference type="AlphaFoldDB" id="R4K034"/>
<name>R4K034_CLOPA</name>
<evidence type="ECO:0000256" key="5">
    <source>
        <dbReference type="HAMAP-Rule" id="MF_01600"/>
    </source>
</evidence>
<protein>
    <recommendedName>
        <fullName evidence="5">UPF0182 protein Clopa_0015</fullName>
    </recommendedName>
</protein>
<feature type="transmembrane region" description="Helical" evidence="5">
    <location>
        <begin position="227"/>
        <end position="250"/>
    </location>
</feature>
<evidence type="ECO:0000256" key="4">
    <source>
        <dbReference type="ARBA" id="ARBA00023136"/>
    </source>
</evidence>
<keyword evidence="4 5" id="KW-0472">Membrane</keyword>
<feature type="transmembrane region" description="Helical" evidence="5">
    <location>
        <begin position="270"/>
        <end position="291"/>
    </location>
</feature>
<dbReference type="KEGG" id="cpas:Clopa_0015"/>